<evidence type="ECO:0000313" key="1">
    <source>
        <dbReference type="EMBL" id="MFC4769009.1"/>
    </source>
</evidence>
<comment type="caution">
    <text evidence="1">The sequence shown here is derived from an EMBL/GenBank/DDBJ whole genome shotgun (WGS) entry which is preliminary data.</text>
</comment>
<name>A0ABV9Q416_9BACL</name>
<dbReference type="Gene3D" id="1.20.120.330">
    <property type="entry name" value="Nucleotidyltransferases domain 2"/>
    <property type="match status" value="1"/>
</dbReference>
<evidence type="ECO:0000313" key="2">
    <source>
        <dbReference type="Proteomes" id="UP001596002"/>
    </source>
</evidence>
<reference evidence="2" key="1">
    <citation type="journal article" date="2019" name="Int. J. Syst. Evol. Microbiol.">
        <title>The Global Catalogue of Microorganisms (GCM) 10K type strain sequencing project: providing services to taxonomists for standard genome sequencing and annotation.</title>
        <authorList>
            <consortium name="The Broad Institute Genomics Platform"/>
            <consortium name="The Broad Institute Genome Sequencing Center for Infectious Disease"/>
            <person name="Wu L."/>
            <person name="Ma J."/>
        </authorList>
    </citation>
    <scope>NUCLEOTIDE SEQUENCE [LARGE SCALE GENOMIC DNA]</scope>
    <source>
        <strain evidence="2">WYCCWR 12678</strain>
    </source>
</reference>
<protein>
    <recommendedName>
        <fullName evidence="3">Nucleotidyltransferase</fullName>
    </recommendedName>
</protein>
<organism evidence="1 2">
    <name type="scientific">Effusibacillus consociatus</name>
    <dbReference type="NCBI Taxonomy" id="1117041"/>
    <lineage>
        <taxon>Bacteria</taxon>
        <taxon>Bacillati</taxon>
        <taxon>Bacillota</taxon>
        <taxon>Bacilli</taxon>
        <taxon>Bacillales</taxon>
        <taxon>Alicyclobacillaceae</taxon>
        <taxon>Effusibacillus</taxon>
    </lineage>
</organism>
<evidence type="ECO:0008006" key="3">
    <source>
        <dbReference type="Google" id="ProtNLM"/>
    </source>
</evidence>
<gene>
    <name evidence="1" type="ORF">ACFO8Q_16865</name>
</gene>
<accession>A0ABV9Q416</accession>
<dbReference type="SUPFAM" id="SSF81301">
    <property type="entry name" value="Nucleotidyltransferase"/>
    <property type="match status" value="1"/>
</dbReference>
<keyword evidence="2" id="KW-1185">Reference proteome</keyword>
<dbReference type="InterPro" id="IPR043519">
    <property type="entry name" value="NT_sf"/>
</dbReference>
<dbReference type="Proteomes" id="UP001596002">
    <property type="component" value="Unassembled WGS sequence"/>
</dbReference>
<proteinExistence type="predicted"/>
<dbReference type="EMBL" id="JBHSHC010000112">
    <property type="protein sequence ID" value="MFC4769009.1"/>
    <property type="molecule type" value="Genomic_DNA"/>
</dbReference>
<dbReference type="RefSeq" id="WP_380027010.1">
    <property type="nucleotide sequence ID" value="NZ_JBHSHC010000112.1"/>
</dbReference>
<dbReference type="Gene3D" id="3.30.460.10">
    <property type="entry name" value="Beta Polymerase, domain 2"/>
    <property type="match status" value="1"/>
</dbReference>
<sequence length="249" mass="28953">MQHGNRIKVVRGIHIRVQKEYKNSMLFGGIYGSTAIGRDTEFSDIEMMYVLQPGTAERAKTFLYQGVPIEINFVPLDQAERRLEELTLQVPFFMGNLANLQLLVGDNKLRDDILTKYQQLPQEQIARFFLDHGSEIAYESFNKIRSIPRRANKRERELFVFEVIQEISLAIALLNRKPITRGYYTGVKETFEFENVPDNYKELVEVLLKATDVKDTIEAGHNLIDAYEKYLSEQGIRIRNVDTLDELDW</sequence>